<comment type="caution">
    <text evidence="8">The sequence shown here is derived from an EMBL/GenBank/DDBJ whole genome shotgun (WGS) entry which is preliminary data.</text>
</comment>
<dbReference type="InterPro" id="IPR018206">
    <property type="entry name" value="ETF_asu_C_CS"/>
</dbReference>
<evidence type="ECO:0000313" key="8">
    <source>
        <dbReference type="EMBL" id="PWV98006.1"/>
    </source>
</evidence>
<accession>A0A2V2YSV1</accession>
<keyword evidence="5" id="KW-0249">Electron transport</keyword>
<feature type="binding site" evidence="6">
    <location>
        <begin position="276"/>
        <end position="283"/>
    </location>
    <ligand>
        <name>FAD</name>
        <dbReference type="ChEBI" id="CHEBI:57692"/>
    </ligand>
</feature>
<keyword evidence="3" id="KW-0285">Flavoprotein</keyword>
<dbReference type="Proteomes" id="UP000246635">
    <property type="component" value="Unassembled WGS sequence"/>
</dbReference>
<dbReference type="Gene3D" id="3.40.50.1220">
    <property type="entry name" value="TPP-binding domain"/>
    <property type="match status" value="1"/>
</dbReference>
<reference evidence="8 9" key="1">
    <citation type="submission" date="2018-05" db="EMBL/GenBank/DDBJ databases">
        <title>Genomic Encyclopedia of Type Strains, Phase III (KMG-III): the genomes of soil and plant-associated and newly described type strains.</title>
        <authorList>
            <person name="Whitman W."/>
        </authorList>
    </citation>
    <scope>NUCLEOTIDE SEQUENCE [LARGE SCALE GENOMIC DNA]</scope>
    <source>
        <strain evidence="8 9">CECT 5696</strain>
    </source>
</reference>
<dbReference type="SUPFAM" id="SSF52467">
    <property type="entry name" value="DHS-like NAD/FAD-binding domain"/>
    <property type="match status" value="1"/>
</dbReference>
<comment type="similarity">
    <text evidence="1">Belongs to the ETF alpha-subunit/FixB family.</text>
</comment>
<evidence type="ECO:0000256" key="2">
    <source>
        <dbReference type="ARBA" id="ARBA00022448"/>
    </source>
</evidence>
<evidence type="ECO:0000259" key="7">
    <source>
        <dbReference type="SMART" id="SM00893"/>
    </source>
</evidence>
<feature type="domain" description="Electron transfer flavoprotein alpha/beta-subunit N-terminal" evidence="7">
    <location>
        <begin position="5"/>
        <end position="202"/>
    </location>
</feature>
<dbReference type="GO" id="GO:0033539">
    <property type="term" value="P:fatty acid beta-oxidation using acyl-CoA dehydrogenase"/>
    <property type="evidence" value="ECO:0007669"/>
    <property type="project" value="TreeGrafter"/>
</dbReference>
<dbReference type="InterPro" id="IPR014729">
    <property type="entry name" value="Rossmann-like_a/b/a_fold"/>
</dbReference>
<dbReference type="FunFam" id="3.40.50.1220:FF:000001">
    <property type="entry name" value="Electron transfer flavoprotein, alpha subunit"/>
    <property type="match status" value="1"/>
</dbReference>
<dbReference type="Pfam" id="PF00766">
    <property type="entry name" value="ETF_alpha"/>
    <property type="match status" value="1"/>
</dbReference>
<dbReference type="PANTHER" id="PTHR43153:SF1">
    <property type="entry name" value="ELECTRON TRANSFER FLAVOPROTEIN SUBUNIT ALPHA, MITOCHONDRIAL"/>
    <property type="match status" value="1"/>
</dbReference>
<name>A0A2V2YSV1_9BACL</name>
<dbReference type="PROSITE" id="PS00696">
    <property type="entry name" value="ETF_ALPHA"/>
    <property type="match status" value="1"/>
</dbReference>
<dbReference type="OrthoDB" id="9770286at2"/>
<feature type="binding site" evidence="6">
    <location>
        <position position="220"/>
    </location>
    <ligand>
        <name>FAD</name>
        <dbReference type="ChEBI" id="CHEBI:57692"/>
    </ligand>
</feature>
<evidence type="ECO:0000256" key="1">
    <source>
        <dbReference type="ARBA" id="ARBA00005817"/>
    </source>
</evidence>
<proteinExistence type="inferred from homology"/>
<dbReference type="RefSeq" id="WP_110045771.1">
    <property type="nucleotide sequence ID" value="NZ_CP054612.1"/>
</dbReference>
<dbReference type="InterPro" id="IPR029035">
    <property type="entry name" value="DHS-like_NAD/FAD-binding_dom"/>
</dbReference>
<evidence type="ECO:0000313" key="9">
    <source>
        <dbReference type="Proteomes" id="UP000246635"/>
    </source>
</evidence>
<dbReference type="CDD" id="cd01715">
    <property type="entry name" value="ETF_alpha"/>
    <property type="match status" value="1"/>
</dbReference>
<organism evidence="8 9">
    <name type="scientific">Paenibacillus cellulosilyticus</name>
    <dbReference type="NCBI Taxonomy" id="375489"/>
    <lineage>
        <taxon>Bacteria</taxon>
        <taxon>Bacillati</taxon>
        <taxon>Bacillota</taxon>
        <taxon>Bacilli</taxon>
        <taxon>Bacillales</taxon>
        <taxon>Paenibacillaceae</taxon>
        <taxon>Paenibacillus</taxon>
    </lineage>
</organism>
<feature type="binding site" evidence="6">
    <location>
        <begin position="245"/>
        <end position="246"/>
    </location>
    <ligand>
        <name>FAD</name>
        <dbReference type="ChEBI" id="CHEBI:57692"/>
    </ligand>
</feature>
<dbReference type="InterPro" id="IPR014730">
    <property type="entry name" value="ETF_a/b_N"/>
</dbReference>
<dbReference type="AlphaFoldDB" id="A0A2V2YSV1"/>
<keyword evidence="2" id="KW-0813">Transport</keyword>
<dbReference type="GO" id="GO:0009055">
    <property type="term" value="F:electron transfer activity"/>
    <property type="evidence" value="ECO:0007669"/>
    <property type="project" value="InterPro"/>
</dbReference>
<dbReference type="Gene3D" id="3.40.50.620">
    <property type="entry name" value="HUPs"/>
    <property type="match status" value="1"/>
</dbReference>
<dbReference type="InterPro" id="IPR014731">
    <property type="entry name" value="ETF_asu_C"/>
</dbReference>
<evidence type="ECO:0000256" key="4">
    <source>
        <dbReference type="ARBA" id="ARBA00022827"/>
    </source>
</evidence>
<keyword evidence="9" id="KW-1185">Reference proteome</keyword>
<feature type="binding site" evidence="6">
    <location>
        <begin position="259"/>
        <end position="263"/>
    </location>
    <ligand>
        <name>FAD</name>
        <dbReference type="ChEBI" id="CHEBI:57692"/>
    </ligand>
</feature>
<feature type="binding site" evidence="6">
    <location>
        <position position="297"/>
    </location>
    <ligand>
        <name>FAD</name>
        <dbReference type="ChEBI" id="CHEBI:57692"/>
    </ligand>
</feature>
<dbReference type="InterPro" id="IPR001308">
    <property type="entry name" value="ETF_a/FixB"/>
</dbReference>
<evidence type="ECO:0000256" key="5">
    <source>
        <dbReference type="ARBA" id="ARBA00022982"/>
    </source>
</evidence>
<dbReference type="GO" id="GO:0050660">
    <property type="term" value="F:flavin adenine dinucleotide binding"/>
    <property type="evidence" value="ECO:0007669"/>
    <property type="project" value="InterPro"/>
</dbReference>
<keyword evidence="4 6" id="KW-0274">FAD</keyword>
<sequence>MSITCLVYAECKDGKLRRVALEALGAARQLAADSGAVHALLAGADSAALAEAAAELASRGAAVVHVADDPALRDGAPEAVQAAIAGAIAAVRPDAVLLGHTALGREVAPRVAAAIGAGHAADVTAIDTAGDGGDVVFARPLYAGKAVERLRIAPGAPMVISVRPNNLPPAETLPAGAAPGAVSALAYSAPTLWTTVRSVVRKTTGAVDLAEADIIVSGGRGVRAANGFAPLQELASLLGGAVGASRGACDAGYCDYALQIGQTGKVVTPQLYIACGISGAIQHLAGMSGSRVIVAVNKDPDAPIFGVADYGVVGDLFDIVPLLTGEFRRILGAS</sequence>
<dbReference type="PANTHER" id="PTHR43153">
    <property type="entry name" value="ELECTRON TRANSFER FLAVOPROTEIN ALPHA"/>
    <property type="match status" value="1"/>
</dbReference>
<dbReference type="PIRSF" id="PIRSF000089">
    <property type="entry name" value="Electra_flavoP_a"/>
    <property type="match status" value="1"/>
</dbReference>
<dbReference type="SMART" id="SM00893">
    <property type="entry name" value="ETF"/>
    <property type="match status" value="1"/>
</dbReference>
<dbReference type="SUPFAM" id="SSF52402">
    <property type="entry name" value="Adenine nucleotide alpha hydrolases-like"/>
    <property type="match status" value="1"/>
</dbReference>
<dbReference type="EMBL" id="QGTQ01000019">
    <property type="protein sequence ID" value="PWV98006.1"/>
    <property type="molecule type" value="Genomic_DNA"/>
</dbReference>
<protein>
    <submittedName>
        <fullName evidence="8">Electron transfer flavoprotein alpha subunit apoprotein</fullName>
    </submittedName>
</protein>
<dbReference type="InterPro" id="IPR033947">
    <property type="entry name" value="ETF_alpha_N"/>
</dbReference>
<evidence type="ECO:0000256" key="6">
    <source>
        <dbReference type="PIRSR" id="PIRSR000089-1"/>
    </source>
</evidence>
<gene>
    <name evidence="8" type="ORF">DFQ01_11988</name>
</gene>
<evidence type="ECO:0000256" key="3">
    <source>
        <dbReference type="ARBA" id="ARBA00022630"/>
    </source>
</evidence>
<comment type="cofactor">
    <cofactor evidence="6">
        <name>FAD</name>
        <dbReference type="ChEBI" id="CHEBI:57692"/>
    </cofactor>
    <text evidence="6">Binds 1 FAD per dimer.</text>
</comment>
<dbReference type="Pfam" id="PF01012">
    <property type="entry name" value="ETF"/>
    <property type="match status" value="1"/>
</dbReference>